<dbReference type="EMBL" id="JACHMJ010000001">
    <property type="protein sequence ID" value="MBB5844364.1"/>
    <property type="molecule type" value="Genomic_DNA"/>
</dbReference>
<gene>
    <name evidence="2" type="ORF">HD599_002687</name>
</gene>
<feature type="compositionally biased region" description="Basic and acidic residues" evidence="1">
    <location>
        <begin position="1"/>
        <end position="16"/>
    </location>
</feature>
<evidence type="ECO:0000256" key="1">
    <source>
        <dbReference type="SAM" id="MobiDB-lite"/>
    </source>
</evidence>
<evidence type="ECO:0000313" key="2">
    <source>
        <dbReference type="EMBL" id="MBB5844364.1"/>
    </source>
</evidence>
<organism evidence="2 3">
    <name type="scientific">Conyzicola lurida</name>
    <dbReference type="NCBI Taxonomy" id="1172621"/>
    <lineage>
        <taxon>Bacteria</taxon>
        <taxon>Bacillati</taxon>
        <taxon>Actinomycetota</taxon>
        <taxon>Actinomycetes</taxon>
        <taxon>Micrococcales</taxon>
        <taxon>Microbacteriaceae</taxon>
        <taxon>Conyzicola</taxon>
    </lineage>
</organism>
<proteinExistence type="predicted"/>
<comment type="caution">
    <text evidence="2">The sequence shown here is derived from an EMBL/GenBank/DDBJ whole genome shotgun (WGS) entry which is preliminary data.</text>
</comment>
<sequence length="35" mass="3661">MTDADKPTDSTTKPEEVDVESGTDPEGKPVENPSG</sequence>
<evidence type="ECO:0000313" key="3">
    <source>
        <dbReference type="Proteomes" id="UP000536685"/>
    </source>
</evidence>
<reference evidence="2 3" key="1">
    <citation type="submission" date="2020-08" db="EMBL/GenBank/DDBJ databases">
        <title>Sequencing the genomes of 1000 actinobacteria strains.</title>
        <authorList>
            <person name="Klenk H.-P."/>
        </authorList>
    </citation>
    <scope>NUCLEOTIDE SEQUENCE [LARGE SCALE GENOMIC DNA]</scope>
    <source>
        <strain evidence="2 3">DSM 105784</strain>
    </source>
</reference>
<dbReference type="Proteomes" id="UP000536685">
    <property type="component" value="Unassembled WGS sequence"/>
</dbReference>
<accession>A0A841APZ8</accession>
<name>A0A841APZ8_9MICO</name>
<keyword evidence="3" id="KW-1185">Reference proteome</keyword>
<protein>
    <submittedName>
        <fullName evidence="2">Uncharacterized protein</fullName>
    </submittedName>
</protein>
<dbReference type="AlphaFoldDB" id="A0A841APZ8"/>
<feature type="region of interest" description="Disordered" evidence="1">
    <location>
        <begin position="1"/>
        <end position="35"/>
    </location>
</feature>